<evidence type="ECO:0008006" key="3">
    <source>
        <dbReference type="Google" id="ProtNLM"/>
    </source>
</evidence>
<evidence type="ECO:0000313" key="2">
    <source>
        <dbReference type="Proteomes" id="UP001564626"/>
    </source>
</evidence>
<organism evidence="1 2">
    <name type="scientific">Saccharopolyspora cebuensis</name>
    <dbReference type="NCBI Taxonomy" id="418759"/>
    <lineage>
        <taxon>Bacteria</taxon>
        <taxon>Bacillati</taxon>
        <taxon>Actinomycetota</taxon>
        <taxon>Actinomycetes</taxon>
        <taxon>Pseudonocardiales</taxon>
        <taxon>Pseudonocardiaceae</taxon>
        <taxon>Saccharopolyspora</taxon>
    </lineage>
</organism>
<proteinExistence type="predicted"/>
<reference evidence="1 2" key="1">
    <citation type="submission" date="2024-08" db="EMBL/GenBank/DDBJ databases">
        <title>Genome mining of Saccharopolyspora cebuensis PGLac3 from Nigerian medicinal plant.</title>
        <authorList>
            <person name="Ezeobiora C.E."/>
            <person name="Igbokwe N.H."/>
            <person name="Amin D.H."/>
            <person name="Mendie U.E."/>
        </authorList>
    </citation>
    <scope>NUCLEOTIDE SEQUENCE [LARGE SCALE GENOMIC DNA]</scope>
    <source>
        <strain evidence="1 2">PGLac3</strain>
    </source>
</reference>
<accession>A0ABV4CU21</accession>
<comment type="caution">
    <text evidence="1">The sequence shown here is derived from an EMBL/GenBank/DDBJ whole genome shotgun (WGS) entry which is preliminary data.</text>
</comment>
<name>A0ABV4CU21_9PSEU</name>
<sequence length="138" mass="14827">MSVRGAAALIGAGVLVSVGACGGGGQAEVPVPDLQAPEHFYEGEYLGERVVVPDAKVVRVHGPERFELVAAEAPGTRVTVLAARPVELVEGEVVRVEGTSGQVRQWSPSQRLPHVQHELYAKRQTKTYLYDALVFPRS</sequence>
<evidence type="ECO:0000313" key="1">
    <source>
        <dbReference type="EMBL" id="MEY8042924.1"/>
    </source>
</evidence>
<protein>
    <recommendedName>
        <fullName evidence="3">Lipoprotein</fullName>
    </recommendedName>
</protein>
<dbReference type="RefSeq" id="WP_345364055.1">
    <property type="nucleotide sequence ID" value="NZ_BAABII010000010.1"/>
</dbReference>
<keyword evidence="2" id="KW-1185">Reference proteome</keyword>
<dbReference type="EMBL" id="JBGEHV010000070">
    <property type="protein sequence ID" value="MEY8042924.1"/>
    <property type="molecule type" value="Genomic_DNA"/>
</dbReference>
<dbReference type="Proteomes" id="UP001564626">
    <property type="component" value="Unassembled WGS sequence"/>
</dbReference>
<gene>
    <name evidence="1" type="ORF">AB8O55_26250</name>
</gene>
<dbReference type="PROSITE" id="PS51257">
    <property type="entry name" value="PROKAR_LIPOPROTEIN"/>
    <property type="match status" value="1"/>
</dbReference>